<proteinExistence type="predicted"/>
<feature type="transmembrane region" description="Helical" evidence="10">
    <location>
        <begin position="132"/>
        <end position="152"/>
    </location>
</feature>
<evidence type="ECO:0000256" key="9">
    <source>
        <dbReference type="SAM" id="Coils"/>
    </source>
</evidence>
<dbReference type="SMART" id="SM00387">
    <property type="entry name" value="HATPase_c"/>
    <property type="match status" value="1"/>
</dbReference>
<feature type="transmembrane region" description="Helical" evidence="10">
    <location>
        <begin position="73"/>
        <end position="91"/>
    </location>
</feature>
<dbReference type="InterPro" id="IPR003594">
    <property type="entry name" value="HATPase_dom"/>
</dbReference>
<feature type="transmembrane region" description="Helical" evidence="10">
    <location>
        <begin position="49"/>
        <end position="66"/>
    </location>
</feature>
<keyword evidence="6 12" id="KW-0418">Kinase</keyword>
<feature type="transmembrane region" description="Helical" evidence="10">
    <location>
        <begin position="249"/>
        <end position="267"/>
    </location>
</feature>
<keyword evidence="5" id="KW-0547">Nucleotide-binding</keyword>
<evidence type="ECO:0000256" key="1">
    <source>
        <dbReference type="ARBA" id="ARBA00000085"/>
    </source>
</evidence>
<feature type="transmembrane region" description="Helical" evidence="10">
    <location>
        <begin position="176"/>
        <end position="202"/>
    </location>
</feature>
<keyword evidence="8" id="KW-0902">Two-component regulatory system</keyword>
<evidence type="ECO:0000256" key="3">
    <source>
        <dbReference type="ARBA" id="ARBA00022553"/>
    </source>
</evidence>
<gene>
    <name evidence="12" type="ORF">RAJCM14343_0579</name>
</gene>
<keyword evidence="10" id="KW-0472">Membrane</keyword>
<keyword evidence="10" id="KW-0812">Transmembrane</keyword>
<feature type="transmembrane region" description="Helical" evidence="10">
    <location>
        <begin position="15"/>
        <end position="37"/>
    </location>
</feature>
<organism evidence="12 13">
    <name type="scientific">Rhodococcus aetherivorans</name>
    <dbReference type="NCBI Taxonomy" id="191292"/>
    <lineage>
        <taxon>Bacteria</taxon>
        <taxon>Bacillati</taxon>
        <taxon>Actinomycetota</taxon>
        <taxon>Actinomycetes</taxon>
        <taxon>Mycobacteriales</taxon>
        <taxon>Nocardiaceae</taxon>
        <taxon>Rhodococcus</taxon>
    </lineage>
</organism>
<dbReference type="Pfam" id="PF02518">
    <property type="entry name" value="HATPase_c"/>
    <property type="match status" value="1"/>
</dbReference>
<evidence type="ECO:0000256" key="7">
    <source>
        <dbReference type="ARBA" id="ARBA00022840"/>
    </source>
</evidence>
<comment type="caution">
    <text evidence="12">The sequence shown here is derived from an EMBL/GenBank/DDBJ whole genome shotgun (WGS) entry which is preliminary data.</text>
</comment>
<keyword evidence="9" id="KW-0175">Coiled coil</keyword>
<dbReference type="PANTHER" id="PTHR24421:SF10">
    <property type="entry name" value="NITRATE_NITRITE SENSOR PROTEIN NARQ"/>
    <property type="match status" value="1"/>
</dbReference>
<evidence type="ECO:0000256" key="2">
    <source>
        <dbReference type="ARBA" id="ARBA00012438"/>
    </source>
</evidence>
<feature type="coiled-coil region" evidence="9">
    <location>
        <begin position="368"/>
        <end position="395"/>
    </location>
</feature>
<evidence type="ECO:0000313" key="13">
    <source>
        <dbReference type="Proteomes" id="UP000325466"/>
    </source>
</evidence>
<feature type="domain" description="Histidine kinase/HSP90-like ATPase" evidence="11">
    <location>
        <begin position="501"/>
        <end position="591"/>
    </location>
</feature>
<keyword evidence="10" id="KW-1133">Transmembrane helix</keyword>
<dbReference type="InterPro" id="IPR036890">
    <property type="entry name" value="HATPase_C_sf"/>
</dbReference>
<evidence type="ECO:0000256" key="10">
    <source>
        <dbReference type="SAM" id="Phobius"/>
    </source>
</evidence>
<dbReference type="InterPro" id="IPR011712">
    <property type="entry name" value="Sig_transdc_His_kin_sub3_dim/P"/>
</dbReference>
<dbReference type="EC" id="2.7.13.3" evidence="2"/>
<keyword evidence="4" id="KW-0808">Transferase</keyword>
<comment type="catalytic activity">
    <reaction evidence="1">
        <text>ATP + protein L-histidine = ADP + protein N-phospho-L-histidine.</text>
        <dbReference type="EC" id="2.7.13.3"/>
    </reaction>
</comment>
<dbReference type="Gene3D" id="1.20.5.1930">
    <property type="match status" value="1"/>
</dbReference>
<accession>A0ABQ0YFM4</accession>
<evidence type="ECO:0000259" key="11">
    <source>
        <dbReference type="SMART" id="SM00387"/>
    </source>
</evidence>
<keyword evidence="3" id="KW-0597">Phosphoprotein</keyword>
<dbReference type="GO" id="GO:0016301">
    <property type="term" value="F:kinase activity"/>
    <property type="evidence" value="ECO:0007669"/>
    <property type="project" value="UniProtKB-KW"/>
</dbReference>
<dbReference type="PANTHER" id="PTHR24421">
    <property type="entry name" value="NITRATE/NITRITE SENSOR PROTEIN NARX-RELATED"/>
    <property type="match status" value="1"/>
</dbReference>
<dbReference type="EMBL" id="BLAH01000017">
    <property type="protein sequence ID" value="GES35332.1"/>
    <property type="molecule type" value="Genomic_DNA"/>
</dbReference>
<keyword evidence="7" id="KW-0067">ATP-binding</keyword>
<dbReference type="CDD" id="cd16917">
    <property type="entry name" value="HATPase_UhpB-NarQ-NarX-like"/>
    <property type="match status" value="1"/>
</dbReference>
<sequence>MLGARIGGLVVSRRTVPAIVAVTTLLVVAVVVVSLDWPGGPPVGPAELVAFPAVGVAFVAAGIIAWRSRPDDNTGRLMVLAGVLWLVKGGGASRNPVVFTVGAALTVMYLPVLIHILLGFPTGRLNRRWERWFVGGCYVYFLVSVLLDLMFYNPSVMVGTERFTAPNLLLVRDDPAIFRGLQLVFGAIAIGISVVVIGVLLARWRSGSPAYRAAFAPLWIAGILGFATVIGTGLVTARSSGVGNVWTAYLSYLATALFPVAVLVGLWRYRVARSAVSDVMIEVGAAPLGDEFVHALRKALRDPGLILWSWSPQWNSYLDANGEPQSLPDDDDPRAATVLERDGVPVGALVYDRSLRHQPQLLAAVRSAATLALDNQRLQSELQAQLAEVRRSRERIVAAGDAQRRRLERNLHDGAQQRLVAATILLRRAQRASQPERKQELLDEGTAELDSALVELRELARGVYPPVLQEHGLAAALTALAERAPLPVEIVDTLTVRAPASVELAAYFIAAEAVANATKHSGATHIEIDLRRDGGMLRMVVTDDGCGGATLTAGGGLSGLADRATALGGVLTVHSPVGGGTTLTLSLPLTTGTSGEPS</sequence>
<name>A0ABQ0YFM4_9NOCA</name>
<evidence type="ECO:0000256" key="8">
    <source>
        <dbReference type="ARBA" id="ARBA00023012"/>
    </source>
</evidence>
<feature type="transmembrane region" description="Helical" evidence="10">
    <location>
        <begin position="214"/>
        <end position="237"/>
    </location>
</feature>
<dbReference type="SUPFAM" id="SSF55874">
    <property type="entry name" value="ATPase domain of HSP90 chaperone/DNA topoisomerase II/histidine kinase"/>
    <property type="match status" value="1"/>
</dbReference>
<evidence type="ECO:0000256" key="4">
    <source>
        <dbReference type="ARBA" id="ARBA00022679"/>
    </source>
</evidence>
<dbReference type="Pfam" id="PF07730">
    <property type="entry name" value="HisKA_3"/>
    <property type="match status" value="1"/>
</dbReference>
<evidence type="ECO:0000256" key="5">
    <source>
        <dbReference type="ARBA" id="ARBA00022741"/>
    </source>
</evidence>
<dbReference type="InterPro" id="IPR050482">
    <property type="entry name" value="Sensor_HK_TwoCompSys"/>
</dbReference>
<dbReference type="Proteomes" id="UP000325466">
    <property type="component" value="Unassembled WGS sequence"/>
</dbReference>
<keyword evidence="13" id="KW-1185">Reference proteome</keyword>
<evidence type="ECO:0000256" key="6">
    <source>
        <dbReference type="ARBA" id="ARBA00022777"/>
    </source>
</evidence>
<evidence type="ECO:0000313" key="12">
    <source>
        <dbReference type="EMBL" id="GES35332.1"/>
    </source>
</evidence>
<dbReference type="Gene3D" id="3.30.565.10">
    <property type="entry name" value="Histidine kinase-like ATPase, C-terminal domain"/>
    <property type="match status" value="1"/>
</dbReference>
<protein>
    <recommendedName>
        <fullName evidence="2">histidine kinase</fullName>
        <ecNumber evidence="2">2.7.13.3</ecNumber>
    </recommendedName>
</protein>
<reference evidence="12 13" key="1">
    <citation type="journal article" date="2018" name="Biodegradation">
        <title>1,4-Dioxane degradation characteristics of Rhodococcus aetherivorans JCM 14343.</title>
        <authorList>
            <person name="Inoue D."/>
            <person name="Tsunoda T."/>
            <person name="Yamamoto N."/>
            <person name="Ike M."/>
            <person name="Sei K."/>
        </authorList>
    </citation>
    <scope>NUCLEOTIDE SEQUENCE [LARGE SCALE GENOMIC DNA]</scope>
    <source>
        <strain evidence="12 13">JCM 14343</strain>
    </source>
</reference>
<feature type="transmembrane region" description="Helical" evidence="10">
    <location>
        <begin position="97"/>
        <end position="120"/>
    </location>
</feature>